<sequence>MNIIVFGAQGTGKSTYARYIAEKLCVPYVYSGDLFRQMSSGNTPLGKKIRDYVSQGLLVPDEIVISAVIDCLKKSDLSNGIVFDGFPRNLKQAKALPTDIDLVIHITLPEKIILERLLKRGRSDDTIETIRKRLEIYSNETAPLLKFYQENGVKIIEIDNTPPIGVVKRQIDDLLKK</sequence>
<comment type="caution">
    <text evidence="8">The sequence shown here is derived from an EMBL/GenBank/DDBJ whole genome shotgun (WGS) entry which is preliminary data.</text>
</comment>
<keyword evidence="4 5" id="KW-0418">Kinase</keyword>
<dbReference type="HAMAP" id="MF_00235">
    <property type="entry name" value="Adenylate_kinase_Adk"/>
    <property type="match status" value="1"/>
</dbReference>
<evidence type="ECO:0000256" key="4">
    <source>
        <dbReference type="ARBA" id="ARBA00022777"/>
    </source>
</evidence>
<keyword evidence="5 7" id="KW-0067">ATP-binding</keyword>
<keyword evidence="5" id="KW-0963">Cytoplasm</keyword>
<evidence type="ECO:0000256" key="6">
    <source>
        <dbReference type="RuleBase" id="RU003330"/>
    </source>
</evidence>
<feature type="binding site" evidence="5">
    <location>
        <position position="31"/>
    </location>
    <ligand>
        <name>AMP</name>
        <dbReference type="ChEBI" id="CHEBI:456215"/>
    </ligand>
</feature>
<evidence type="ECO:0000313" key="8">
    <source>
        <dbReference type="EMBL" id="OGY24193.1"/>
    </source>
</evidence>
<dbReference type="GO" id="GO:0005524">
    <property type="term" value="F:ATP binding"/>
    <property type="evidence" value="ECO:0007669"/>
    <property type="project" value="UniProtKB-UniRule"/>
</dbReference>
<dbReference type="PANTHER" id="PTHR23359">
    <property type="entry name" value="NUCLEOTIDE KINASE"/>
    <property type="match status" value="1"/>
</dbReference>
<comment type="catalytic activity">
    <reaction evidence="5 7">
        <text>AMP + ATP = 2 ADP</text>
        <dbReference type="Rhea" id="RHEA:12973"/>
        <dbReference type="ChEBI" id="CHEBI:30616"/>
        <dbReference type="ChEBI" id="CHEBI:456215"/>
        <dbReference type="ChEBI" id="CHEBI:456216"/>
        <dbReference type="EC" id="2.7.4.3"/>
    </reaction>
</comment>
<evidence type="ECO:0000256" key="2">
    <source>
        <dbReference type="ARBA" id="ARBA00022727"/>
    </source>
</evidence>
<keyword evidence="3 5" id="KW-0547">Nucleotide-binding</keyword>
<feature type="region of interest" description="NMP" evidence="5">
    <location>
        <begin position="30"/>
        <end position="59"/>
    </location>
</feature>
<comment type="domain">
    <text evidence="5">Consists of three domains, a large central CORE domain and two small peripheral domains, NMPbind and LID, which undergo movements during catalysis. The LID domain closes over the site of phosphoryl transfer upon ATP binding. Assembling and dissambling the active center during each catalytic cycle provides an effective means to prevent ATP hydrolysis.</text>
</comment>
<feature type="binding site" evidence="5">
    <location>
        <begin position="85"/>
        <end position="88"/>
    </location>
    <ligand>
        <name>AMP</name>
        <dbReference type="ChEBI" id="CHEBI:456215"/>
    </ligand>
</feature>
<dbReference type="GO" id="GO:0044209">
    <property type="term" value="P:AMP salvage"/>
    <property type="evidence" value="ECO:0007669"/>
    <property type="project" value="UniProtKB-UniRule"/>
</dbReference>
<comment type="pathway">
    <text evidence="5">Purine metabolism; AMP biosynthesis via salvage pathway; AMP from ADP: step 1/1.</text>
</comment>
<feature type="binding site" evidence="5">
    <location>
        <position position="122"/>
    </location>
    <ligand>
        <name>AMP</name>
        <dbReference type="ChEBI" id="CHEBI:456215"/>
    </ligand>
</feature>
<dbReference type="SUPFAM" id="SSF52540">
    <property type="entry name" value="P-loop containing nucleoside triphosphate hydrolases"/>
    <property type="match status" value="1"/>
</dbReference>
<proteinExistence type="inferred from homology"/>
<gene>
    <name evidence="5" type="primary">adk</name>
    <name evidence="8" type="ORF">A2172_01460</name>
</gene>
<protein>
    <recommendedName>
        <fullName evidence="5 7">Adenylate kinase</fullName>
        <shortName evidence="5">AK</shortName>
        <ecNumber evidence="5 7">2.7.4.3</ecNumber>
    </recommendedName>
    <alternativeName>
        <fullName evidence="5">ATP-AMP transphosphorylase</fullName>
    </alternativeName>
    <alternativeName>
        <fullName evidence="5">ATP:AMP phosphotransferase</fullName>
    </alternativeName>
    <alternativeName>
        <fullName evidence="5">Adenylate monophosphate kinase</fullName>
    </alternativeName>
</protein>
<accession>A0A1G1W938</accession>
<feature type="binding site" evidence="5">
    <location>
        <position position="133"/>
    </location>
    <ligand>
        <name>AMP</name>
        <dbReference type="ChEBI" id="CHEBI:456215"/>
    </ligand>
</feature>
<feature type="binding site" evidence="5">
    <location>
        <position position="36"/>
    </location>
    <ligand>
        <name>AMP</name>
        <dbReference type="ChEBI" id="CHEBI:456215"/>
    </ligand>
</feature>
<dbReference type="PRINTS" id="PR00094">
    <property type="entry name" value="ADENYLTKNASE"/>
</dbReference>
<evidence type="ECO:0000256" key="1">
    <source>
        <dbReference type="ARBA" id="ARBA00022679"/>
    </source>
</evidence>
<comment type="subunit">
    <text evidence="5 7">Monomer.</text>
</comment>
<dbReference type="STRING" id="1802593.A2172_01460"/>
<reference evidence="8 9" key="1">
    <citation type="journal article" date="2016" name="Nat. Commun.">
        <title>Thousands of microbial genomes shed light on interconnected biogeochemical processes in an aquifer system.</title>
        <authorList>
            <person name="Anantharaman K."/>
            <person name="Brown C.T."/>
            <person name="Hug L.A."/>
            <person name="Sharon I."/>
            <person name="Castelle C.J."/>
            <person name="Probst A.J."/>
            <person name="Thomas B.C."/>
            <person name="Singh A."/>
            <person name="Wilkins M.J."/>
            <person name="Karaoz U."/>
            <person name="Brodie E.L."/>
            <person name="Williams K.H."/>
            <person name="Hubbard S.S."/>
            <person name="Banfield J.F."/>
        </authorList>
    </citation>
    <scope>NUCLEOTIDE SEQUENCE [LARGE SCALE GENOMIC DNA]</scope>
</reference>
<dbReference type="EMBL" id="MHCP01000015">
    <property type="protein sequence ID" value="OGY24193.1"/>
    <property type="molecule type" value="Genomic_DNA"/>
</dbReference>
<dbReference type="EC" id="2.7.4.3" evidence="5 7"/>
<comment type="subcellular location">
    <subcellularLocation>
        <location evidence="5 7">Cytoplasm</location>
    </subcellularLocation>
</comment>
<keyword evidence="2 5" id="KW-0545">Nucleotide biosynthesis</keyword>
<comment type="caution">
    <text evidence="5">Lacks conserved residue(s) required for the propagation of feature annotation.</text>
</comment>
<dbReference type="InterPro" id="IPR027417">
    <property type="entry name" value="P-loop_NTPase"/>
</dbReference>
<name>A0A1G1W938_9BACT</name>
<dbReference type="AlphaFoldDB" id="A0A1G1W938"/>
<evidence type="ECO:0000256" key="7">
    <source>
        <dbReference type="RuleBase" id="RU003331"/>
    </source>
</evidence>
<dbReference type="PROSITE" id="PS00113">
    <property type="entry name" value="ADENYLATE_KINASE"/>
    <property type="match status" value="1"/>
</dbReference>
<dbReference type="Gene3D" id="3.40.50.300">
    <property type="entry name" value="P-loop containing nucleotide triphosphate hydrolases"/>
    <property type="match status" value="1"/>
</dbReference>
<comment type="function">
    <text evidence="5">Catalyzes the reversible transfer of the terminal phosphate group between ATP and AMP. Plays an important role in cellular energy homeostasis and in adenine nucleotide metabolism.</text>
</comment>
<comment type="similarity">
    <text evidence="5 6">Belongs to the adenylate kinase family.</text>
</comment>
<evidence type="ECO:0000256" key="5">
    <source>
        <dbReference type="HAMAP-Rule" id="MF_00235"/>
    </source>
</evidence>
<feature type="binding site" evidence="5">
    <location>
        <begin position="57"/>
        <end position="59"/>
    </location>
    <ligand>
        <name>AMP</name>
        <dbReference type="ChEBI" id="CHEBI:456215"/>
    </ligand>
</feature>
<dbReference type="Proteomes" id="UP000176631">
    <property type="component" value="Unassembled WGS sequence"/>
</dbReference>
<keyword evidence="1 5" id="KW-0808">Transferase</keyword>
<dbReference type="InterPro" id="IPR033690">
    <property type="entry name" value="Adenylat_kinase_CS"/>
</dbReference>
<organism evidence="8 9">
    <name type="scientific">Candidatus Woykebacteria bacterium RBG_13_40_15</name>
    <dbReference type="NCBI Taxonomy" id="1802593"/>
    <lineage>
        <taxon>Bacteria</taxon>
        <taxon>Candidatus Woykeibacteriota</taxon>
    </lineage>
</organism>
<feature type="binding site" evidence="5">
    <location>
        <position position="92"/>
    </location>
    <ligand>
        <name>AMP</name>
        <dbReference type="ChEBI" id="CHEBI:456215"/>
    </ligand>
</feature>
<dbReference type="UniPathway" id="UPA00588">
    <property type="reaction ID" value="UER00649"/>
</dbReference>
<dbReference type="CDD" id="cd01428">
    <property type="entry name" value="ADK"/>
    <property type="match status" value="1"/>
</dbReference>
<feature type="binding site" evidence="5">
    <location>
        <begin position="10"/>
        <end position="15"/>
    </location>
    <ligand>
        <name>ATP</name>
        <dbReference type="ChEBI" id="CHEBI:30616"/>
    </ligand>
</feature>
<evidence type="ECO:0000256" key="3">
    <source>
        <dbReference type="ARBA" id="ARBA00022741"/>
    </source>
</evidence>
<feature type="binding site" evidence="5">
    <location>
        <position position="120"/>
    </location>
    <ligand>
        <name>ATP</name>
        <dbReference type="ChEBI" id="CHEBI:30616"/>
    </ligand>
</feature>
<feature type="binding site" evidence="5">
    <location>
        <position position="162"/>
    </location>
    <ligand>
        <name>ATP</name>
        <dbReference type="ChEBI" id="CHEBI:30616"/>
    </ligand>
</feature>
<dbReference type="Pfam" id="PF00406">
    <property type="entry name" value="ADK"/>
    <property type="match status" value="1"/>
</dbReference>
<dbReference type="GO" id="GO:0005737">
    <property type="term" value="C:cytoplasm"/>
    <property type="evidence" value="ECO:0007669"/>
    <property type="project" value="UniProtKB-SubCell"/>
</dbReference>
<dbReference type="GO" id="GO:0004017">
    <property type="term" value="F:AMP kinase activity"/>
    <property type="evidence" value="ECO:0007669"/>
    <property type="project" value="UniProtKB-UniRule"/>
</dbReference>
<dbReference type="InterPro" id="IPR000850">
    <property type="entry name" value="Adenylat/UMP-CMP_kin"/>
</dbReference>
<evidence type="ECO:0000313" key="9">
    <source>
        <dbReference type="Proteomes" id="UP000176631"/>
    </source>
</evidence>